<comment type="caution">
    <text evidence="3">The sequence shown here is derived from an EMBL/GenBank/DDBJ whole genome shotgun (WGS) entry which is preliminary data.</text>
</comment>
<feature type="chain" id="PRO_5042866206" description="WAP domain-containing protein" evidence="2">
    <location>
        <begin position="24"/>
        <end position="240"/>
    </location>
</feature>
<name>A0AAN9VIE1_9ORTH</name>
<feature type="signal peptide" evidence="2">
    <location>
        <begin position="1"/>
        <end position="23"/>
    </location>
</feature>
<protein>
    <recommendedName>
        <fullName evidence="5">WAP domain-containing protein</fullName>
    </recommendedName>
</protein>
<evidence type="ECO:0000313" key="3">
    <source>
        <dbReference type="EMBL" id="KAK7865534.1"/>
    </source>
</evidence>
<dbReference type="Gene3D" id="2.70.220.10">
    <property type="entry name" value="Ganglioside GM2 activator"/>
    <property type="match status" value="1"/>
</dbReference>
<gene>
    <name evidence="3" type="ORF">R5R35_011581</name>
</gene>
<keyword evidence="4" id="KW-1185">Reference proteome</keyword>
<dbReference type="InterPro" id="IPR036846">
    <property type="entry name" value="GM2-AP_sf"/>
</dbReference>
<organism evidence="3 4">
    <name type="scientific">Gryllus longicercus</name>
    <dbReference type="NCBI Taxonomy" id="2509291"/>
    <lineage>
        <taxon>Eukaryota</taxon>
        <taxon>Metazoa</taxon>
        <taxon>Ecdysozoa</taxon>
        <taxon>Arthropoda</taxon>
        <taxon>Hexapoda</taxon>
        <taxon>Insecta</taxon>
        <taxon>Pterygota</taxon>
        <taxon>Neoptera</taxon>
        <taxon>Polyneoptera</taxon>
        <taxon>Orthoptera</taxon>
        <taxon>Ensifera</taxon>
        <taxon>Gryllidea</taxon>
        <taxon>Grylloidea</taxon>
        <taxon>Gryllidae</taxon>
        <taxon>Gryllinae</taxon>
        <taxon>Gryllus</taxon>
    </lineage>
</organism>
<dbReference type="AlphaFoldDB" id="A0AAN9VIE1"/>
<evidence type="ECO:0008006" key="5">
    <source>
        <dbReference type="Google" id="ProtNLM"/>
    </source>
</evidence>
<evidence type="ECO:0000256" key="2">
    <source>
        <dbReference type="SAM" id="SignalP"/>
    </source>
</evidence>
<evidence type="ECO:0000313" key="4">
    <source>
        <dbReference type="Proteomes" id="UP001378592"/>
    </source>
</evidence>
<dbReference type="Proteomes" id="UP001378592">
    <property type="component" value="Unassembled WGS sequence"/>
</dbReference>
<evidence type="ECO:0000256" key="1">
    <source>
        <dbReference type="ARBA" id="ARBA00022729"/>
    </source>
</evidence>
<proteinExistence type="predicted"/>
<dbReference type="EMBL" id="JAZDUA010000173">
    <property type="protein sequence ID" value="KAK7865534.1"/>
    <property type="molecule type" value="Genomic_DNA"/>
</dbReference>
<reference evidence="3 4" key="1">
    <citation type="submission" date="2024-03" db="EMBL/GenBank/DDBJ databases">
        <title>The genome assembly and annotation of the cricket Gryllus longicercus Weissman &amp; Gray.</title>
        <authorList>
            <person name="Szrajer S."/>
            <person name="Gray D."/>
            <person name="Ylla G."/>
        </authorList>
    </citation>
    <scope>NUCLEOTIDE SEQUENCE [LARGE SCALE GENOMIC DNA]</scope>
    <source>
        <strain evidence="3">DAG 2021-001</strain>
        <tissue evidence="3">Whole body minus gut</tissue>
    </source>
</reference>
<keyword evidence="1 2" id="KW-0732">Signal</keyword>
<sequence>MAASRLTFSLLISLLFVIARVNGTCSYFKGTSEDECLGVSPESARSCYTDEDCARDLLCCPTGCEWGVCEEQPKINVTVLPQGLRDCGGEDAYIHTGGVIFKRKSKTTYSAKGSVVVDKPFGENVTLELSIWQCDDATSPDTCQYYTSGTYEKFCSQLGDERRLWTSIVKKMPTLKHTCPVAEGEYPLEEEVIEIDALKSSLPVLNGFFKVYGSFLEEGDDGSTTTVGCFNIQAYIIKNL</sequence>
<accession>A0AAN9VIE1</accession>